<evidence type="ECO:0000256" key="3">
    <source>
        <dbReference type="ARBA" id="ARBA00022840"/>
    </source>
</evidence>
<dbReference type="SUPFAM" id="SSF100950">
    <property type="entry name" value="NagB/RpiA/CoA transferase-like"/>
    <property type="match status" value="1"/>
</dbReference>
<dbReference type="EC" id="6.3.3.2" evidence="5"/>
<dbReference type="NCBIfam" id="TIGR02727">
    <property type="entry name" value="MTHFS_bact"/>
    <property type="match status" value="1"/>
</dbReference>
<keyword evidence="2 5" id="KW-0547">Nucleotide-binding</keyword>
<dbReference type="InterPro" id="IPR002698">
    <property type="entry name" value="FTHF_cligase"/>
</dbReference>
<keyword evidence="5" id="KW-0479">Metal-binding</keyword>
<dbReference type="EMBL" id="JADJEV010000002">
    <property type="protein sequence ID" value="MBK6972385.1"/>
    <property type="molecule type" value="Genomic_DNA"/>
</dbReference>
<keyword evidence="6" id="KW-0436">Ligase</keyword>
<comment type="cofactor">
    <cofactor evidence="5">
        <name>Mg(2+)</name>
        <dbReference type="ChEBI" id="CHEBI:18420"/>
    </cofactor>
</comment>
<dbReference type="GO" id="GO:0046872">
    <property type="term" value="F:metal ion binding"/>
    <property type="evidence" value="ECO:0007669"/>
    <property type="project" value="UniProtKB-KW"/>
</dbReference>
<dbReference type="Gene3D" id="3.40.50.10420">
    <property type="entry name" value="NagB/RpiA/CoA transferase-like"/>
    <property type="match status" value="1"/>
</dbReference>
<name>A0A9D7HT65_9PROT</name>
<keyword evidence="3 5" id="KW-0067">ATP-binding</keyword>
<evidence type="ECO:0000256" key="2">
    <source>
        <dbReference type="ARBA" id="ARBA00022741"/>
    </source>
</evidence>
<dbReference type="GO" id="GO:0035999">
    <property type="term" value="P:tetrahydrofolate interconversion"/>
    <property type="evidence" value="ECO:0007669"/>
    <property type="project" value="TreeGrafter"/>
</dbReference>
<dbReference type="Proteomes" id="UP000807785">
    <property type="component" value="Unassembled WGS sequence"/>
</dbReference>
<evidence type="ECO:0000313" key="7">
    <source>
        <dbReference type="Proteomes" id="UP000807785"/>
    </source>
</evidence>
<dbReference type="InterPro" id="IPR024185">
    <property type="entry name" value="FTHF_cligase-like_sf"/>
</dbReference>
<keyword evidence="5" id="KW-0460">Magnesium</keyword>
<dbReference type="PANTHER" id="PTHR23407">
    <property type="entry name" value="ATPASE INHIBITOR/5-FORMYLTETRAHYDROFOLATE CYCLO-LIGASE"/>
    <property type="match status" value="1"/>
</dbReference>
<protein>
    <recommendedName>
        <fullName evidence="5">5-formyltetrahydrofolate cyclo-ligase</fullName>
        <ecNumber evidence="5">6.3.3.2</ecNumber>
    </recommendedName>
</protein>
<comment type="similarity">
    <text evidence="1 5">Belongs to the 5-formyltetrahydrofolate cyclo-ligase family.</text>
</comment>
<comment type="caution">
    <text evidence="6">The sequence shown here is derived from an EMBL/GenBank/DDBJ whole genome shotgun (WGS) entry which is preliminary data.</text>
</comment>
<reference evidence="6" key="1">
    <citation type="submission" date="2020-10" db="EMBL/GenBank/DDBJ databases">
        <title>Connecting structure to function with the recovery of over 1000 high-quality activated sludge metagenome-assembled genomes encoding full-length rRNA genes using long-read sequencing.</title>
        <authorList>
            <person name="Singleton C.M."/>
            <person name="Petriglieri F."/>
            <person name="Kristensen J.M."/>
            <person name="Kirkegaard R.H."/>
            <person name="Michaelsen T.Y."/>
            <person name="Andersen M.H."/>
            <person name="Karst S.M."/>
            <person name="Dueholm M.S."/>
            <person name="Nielsen P.H."/>
            <person name="Albertsen M."/>
        </authorList>
    </citation>
    <scope>NUCLEOTIDE SEQUENCE</scope>
    <source>
        <strain evidence="6">Bjer_18-Q3-R1-45_BAT3C.347</strain>
    </source>
</reference>
<dbReference type="PANTHER" id="PTHR23407:SF1">
    <property type="entry name" value="5-FORMYLTETRAHYDROFOLATE CYCLO-LIGASE"/>
    <property type="match status" value="1"/>
</dbReference>
<sequence>MDESALKAFRKALREQSIAAREAMDLHDHAAKAALICNSLAAVIARMQPRRLGFCGPFRGEVDVREVVGEWLTNDATRIAALPVVMAPRTPMTFRRWLPACAMVADVYGIEIPAAAQPVVPDCLVVPLVAFDDAGYRLGYGAGYFDRTIEALAASGARPTVIGIGFECARCPTIHPQPYDAPLDWLVTEAGIFARDGAVMRPAQNSADRC</sequence>
<dbReference type="InterPro" id="IPR037171">
    <property type="entry name" value="NagB/RpiA_transferase-like"/>
</dbReference>
<accession>A0A9D7HT65</accession>
<organism evidence="6 7">
    <name type="scientific">Candidatus Methylophosphatis roskildensis</name>
    <dbReference type="NCBI Taxonomy" id="2899263"/>
    <lineage>
        <taxon>Bacteria</taxon>
        <taxon>Pseudomonadati</taxon>
        <taxon>Pseudomonadota</taxon>
        <taxon>Betaproteobacteria</taxon>
        <taxon>Nitrosomonadales</taxon>
        <taxon>Sterolibacteriaceae</taxon>
        <taxon>Candidatus Methylophosphatis</taxon>
    </lineage>
</organism>
<evidence type="ECO:0000256" key="5">
    <source>
        <dbReference type="RuleBase" id="RU361279"/>
    </source>
</evidence>
<dbReference type="GO" id="GO:0005524">
    <property type="term" value="F:ATP binding"/>
    <property type="evidence" value="ECO:0007669"/>
    <property type="project" value="UniProtKB-KW"/>
</dbReference>
<proteinExistence type="inferred from homology"/>
<feature type="binding site" evidence="4">
    <location>
        <position position="61"/>
    </location>
    <ligand>
        <name>substrate</name>
    </ligand>
</feature>
<evidence type="ECO:0000313" key="6">
    <source>
        <dbReference type="EMBL" id="MBK6972385.1"/>
    </source>
</evidence>
<evidence type="ECO:0000256" key="4">
    <source>
        <dbReference type="PIRSR" id="PIRSR006806-1"/>
    </source>
</evidence>
<dbReference type="PIRSF" id="PIRSF006806">
    <property type="entry name" value="FTHF_cligase"/>
    <property type="match status" value="1"/>
</dbReference>
<dbReference type="AlphaFoldDB" id="A0A9D7HT65"/>
<dbReference type="GO" id="GO:0030272">
    <property type="term" value="F:5-formyltetrahydrofolate cyclo-ligase activity"/>
    <property type="evidence" value="ECO:0007669"/>
    <property type="project" value="UniProtKB-EC"/>
</dbReference>
<gene>
    <name evidence="6" type="ORF">IPH26_05305</name>
</gene>
<evidence type="ECO:0000256" key="1">
    <source>
        <dbReference type="ARBA" id="ARBA00010638"/>
    </source>
</evidence>
<comment type="catalytic activity">
    <reaction evidence="5">
        <text>(6S)-5-formyl-5,6,7,8-tetrahydrofolate + ATP = (6R)-5,10-methenyltetrahydrofolate + ADP + phosphate</text>
        <dbReference type="Rhea" id="RHEA:10488"/>
        <dbReference type="ChEBI" id="CHEBI:30616"/>
        <dbReference type="ChEBI" id="CHEBI:43474"/>
        <dbReference type="ChEBI" id="CHEBI:57455"/>
        <dbReference type="ChEBI" id="CHEBI:57457"/>
        <dbReference type="ChEBI" id="CHEBI:456216"/>
        <dbReference type="EC" id="6.3.3.2"/>
    </reaction>
</comment>
<dbReference type="Pfam" id="PF01812">
    <property type="entry name" value="5-FTHF_cyc-lig"/>
    <property type="match status" value="1"/>
</dbReference>
<dbReference type="GO" id="GO:0009396">
    <property type="term" value="P:folic acid-containing compound biosynthetic process"/>
    <property type="evidence" value="ECO:0007669"/>
    <property type="project" value="TreeGrafter"/>
</dbReference>